<evidence type="ECO:0000313" key="1">
    <source>
        <dbReference type="EMBL" id="VXC00804.1"/>
    </source>
</evidence>
<reference evidence="1 2" key="1">
    <citation type="submission" date="2019-10" db="EMBL/GenBank/DDBJ databases">
        <authorList>
            <person name="Karimi E."/>
        </authorList>
    </citation>
    <scope>NUCLEOTIDE SEQUENCE [LARGE SCALE GENOMIC DNA]</scope>
    <source>
        <strain evidence="1">Bacillus sp. 71</strain>
    </source>
</reference>
<proteinExistence type="predicted"/>
<sequence>MKLQTFFCYSCKWLYKYCSNVVLTYCFVHLKYSDFIIELFELKVERMNVRITKIHFFVEFKNLNSGKNGVICLLFYIMESFLYIGS</sequence>
<accession>A0A653V3G3</accession>
<dbReference type="EMBL" id="CABWMC010000012">
    <property type="protein sequence ID" value="VXC00804.1"/>
    <property type="molecule type" value="Genomic_DNA"/>
</dbReference>
<dbReference type="AlphaFoldDB" id="A0A653V3G3"/>
<organism evidence="1 2">
    <name type="scientific">Bacillus mycoides</name>
    <dbReference type="NCBI Taxonomy" id="1405"/>
    <lineage>
        <taxon>Bacteria</taxon>
        <taxon>Bacillati</taxon>
        <taxon>Bacillota</taxon>
        <taxon>Bacilli</taxon>
        <taxon>Bacillales</taxon>
        <taxon>Bacillaceae</taxon>
        <taxon>Bacillus</taxon>
        <taxon>Bacillus cereus group</taxon>
    </lineage>
</organism>
<gene>
    <name evidence="1" type="ORF">BACI71_20038</name>
</gene>
<protein>
    <submittedName>
        <fullName evidence="1">Uncharacterized protein</fullName>
    </submittedName>
</protein>
<dbReference type="Proteomes" id="UP000437562">
    <property type="component" value="Unassembled WGS sequence"/>
</dbReference>
<name>A0A653V3G3_BACMY</name>
<evidence type="ECO:0000313" key="2">
    <source>
        <dbReference type="Proteomes" id="UP000437562"/>
    </source>
</evidence>